<dbReference type="EMBL" id="DXGK01000099">
    <property type="protein sequence ID" value="HIW70654.1"/>
    <property type="molecule type" value="Genomic_DNA"/>
</dbReference>
<sequence length="124" mass="14667">MMRAPKYSPKEAEVMARRFFTYDYHDRGMLKWQGYFLSDHTTALRRQRQQQPEVEQPQLAEQEIGRRLARSWNRQTVVHLQLNVLDPNQTVVGLTGVVAGHNESMVVLKDCHQHYHQLLIDQLR</sequence>
<accession>A0A9D1QQD4</accession>
<reference evidence="1" key="1">
    <citation type="journal article" date="2021" name="PeerJ">
        <title>Extensive microbial diversity within the chicken gut microbiome revealed by metagenomics and culture.</title>
        <authorList>
            <person name="Gilroy R."/>
            <person name="Ravi A."/>
            <person name="Getino M."/>
            <person name="Pursley I."/>
            <person name="Horton D.L."/>
            <person name="Alikhan N.F."/>
            <person name="Baker D."/>
            <person name="Gharbi K."/>
            <person name="Hall N."/>
            <person name="Watson M."/>
            <person name="Adriaenssens E.M."/>
            <person name="Foster-Nyarko E."/>
            <person name="Jarju S."/>
            <person name="Secka A."/>
            <person name="Antonio M."/>
            <person name="Oren A."/>
            <person name="Chaudhuri R.R."/>
            <person name="La Ragione R."/>
            <person name="Hildebrand F."/>
            <person name="Pallen M.J."/>
        </authorList>
    </citation>
    <scope>NUCLEOTIDE SEQUENCE</scope>
    <source>
        <strain evidence="1">ChiHejej3B27-2180</strain>
    </source>
</reference>
<organism evidence="1 2">
    <name type="scientific">Candidatus Limosilactobacillus merdipullorum</name>
    <dbReference type="NCBI Taxonomy" id="2838653"/>
    <lineage>
        <taxon>Bacteria</taxon>
        <taxon>Bacillati</taxon>
        <taxon>Bacillota</taxon>
        <taxon>Bacilli</taxon>
        <taxon>Lactobacillales</taxon>
        <taxon>Lactobacillaceae</taxon>
        <taxon>Limosilactobacillus</taxon>
    </lineage>
</organism>
<dbReference type="Proteomes" id="UP000886878">
    <property type="component" value="Unassembled WGS sequence"/>
</dbReference>
<evidence type="ECO:0000313" key="1">
    <source>
        <dbReference type="EMBL" id="HIW70654.1"/>
    </source>
</evidence>
<evidence type="ECO:0000313" key="2">
    <source>
        <dbReference type="Proteomes" id="UP000886878"/>
    </source>
</evidence>
<gene>
    <name evidence="1" type="ORF">H9876_04710</name>
</gene>
<name>A0A9D1QQD4_9LACO</name>
<protein>
    <submittedName>
        <fullName evidence="1">Uncharacterized protein</fullName>
    </submittedName>
</protein>
<proteinExistence type="predicted"/>
<dbReference type="AlphaFoldDB" id="A0A9D1QQD4"/>
<comment type="caution">
    <text evidence="1">The sequence shown here is derived from an EMBL/GenBank/DDBJ whole genome shotgun (WGS) entry which is preliminary data.</text>
</comment>
<reference evidence="1" key="2">
    <citation type="submission" date="2021-04" db="EMBL/GenBank/DDBJ databases">
        <authorList>
            <person name="Gilroy R."/>
        </authorList>
    </citation>
    <scope>NUCLEOTIDE SEQUENCE</scope>
    <source>
        <strain evidence="1">ChiHejej3B27-2180</strain>
    </source>
</reference>